<protein>
    <submittedName>
        <fullName evidence="2">FBX4 protein</fullName>
    </submittedName>
</protein>
<dbReference type="Pfam" id="PF12937">
    <property type="entry name" value="F-box-like"/>
    <property type="match status" value="1"/>
</dbReference>
<dbReference type="Proteomes" id="UP000627253">
    <property type="component" value="Unassembled WGS sequence"/>
</dbReference>
<dbReference type="SUPFAM" id="SSF81383">
    <property type="entry name" value="F-box domain"/>
    <property type="match status" value="1"/>
</dbReference>
<keyword evidence="3" id="KW-1185">Reference proteome</keyword>
<evidence type="ECO:0000313" key="2">
    <source>
        <dbReference type="EMBL" id="NXX42332.1"/>
    </source>
</evidence>
<gene>
    <name evidence="2" type="primary">Fbxo4</name>
    <name evidence="2" type="ORF">TRILEU_R04195</name>
</gene>
<dbReference type="PROSITE" id="PS50181">
    <property type="entry name" value="FBOX"/>
    <property type="match status" value="1"/>
</dbReference>
<evidence type="ECO:0000259" key="1">
    <source>
        <dbReference type="PROSITE" id="PS50181"/>
    </source>
</evidence>
<dbReference type="GO" id="GO:0019005">
    <property type="term" value="C:SCF ubiquitin ligase complex"/>
    <property type="evidence" value="ECO:0007669"/>
    <property type="project" value="TreeGrafter"/>
</dbReference>
<feature type="non-terminal residue" evidence="2">
    <location>
        <position position="1"/>
    </location>
</feature>
<accession>A0A852IJX4</accession>
<dbReference type="EMBL" id="WAAF01006984">
    <property type="protein sequence ID" value="NXX42332.1"/>
    <property type="molecule type" value="Genomic_DNA"/>
</dbReference>
<dbReference type="InterPro" id="IPR027417">
    <property type="entry name" value="P-loop_NTPase"/>
</dbReference>
<dbReference type="InterPro" id="IPR036047">
    <property type="entry name" value="F-box-like_dom_sf"/>
</dbReference>
<evidence type="ECO:0000313" key="3">
    <source>
        <dbReference type="Proteomes" id="UP000627253"/>
    </source>
</evidence>
<dbReference type="Gene3D" id="3.40.50.300">
    <property type="entry name" value="P-loop containing nucleotide triphosphate hydrolases"/>
    <property type="match status" value="1"/>
</dbReference>
<name>A0A852IJX4_9PICI</name>
<dbReference type="PANTHER" id="PTHR16008">
    <property type="entry name" value="F-BOX ONLY PROTEIN 4"/>
    <property type="match status" value="1"/>
</dbReference>
<dbReference type="GO" id="GO:0000209">
    <property type="term" value="P:protein polyubiquitination"/>
    <property type="evidence" value="ECO:0007669"/>
    <property type="project" value="TreeGrafter"/>
</dbReference>
<sequence length="235" mass="26810">MSGSAAEERSGLEAAVLGSLRLLRERWMRGPRERGGADTFADPLPPARPEGAEDVITLQMLPIDVQLHIMSFLSPQDLCHLGSTSCYWRAAVQDPLLWRYFLMRDLPFWTSIDWKSLPDVEIFNKAFSEVSDNELYDYMAIYKKSCPQNRRSLKSSRPRYEAVTSFLQSLVTQAEPRFAMFGPGLEELDYSLVQKMMTCPDVLLVAGLPQRQIHGVSFQFNNNQKFNILTLYSTT</sequence>
<dbReference type="SMART" id="SM00256">
    <property type="entry name" value="FBOX"/>
    <property type="match status" value="1"/>
</dbReference>
<reference evidence="2" key="1">
    <citation type="submission" date="2020-02" db="EMBL/GenBank/DDBJ databases">
        <title>Bird 10,000 Genomes (B10K) Project - Family phase.</title>
        <authorList>
            <person name="Zhang G."/>
        </authorList>
    </citation>
    <scope>NUCLEOTIDE SEQUENCE</scope>
    <source>
        <strain evidence="2">B10K-DU-002-37</strain>
        <tissue evidence="2">Muscle</tissue>
    </source>
</reference>
<dbReference type="AlphaFoldDB" id="A0A852IJX4"/>
<feature type="non-terminal residue" evidence="2">
    <location>
        <position position="235"/>
    </location>
</feature>
<feature type="domain" description="F-box" evidence="1">
    <location>
        <begin position="55"/>
        <end position="101"/>
    </location>
</feature>
<proteinExistence type="predicted"/>
<organism evidence="2 3">
    <name type="scientific">Tricholaema leucomelas</name>
    <name type="common">pied barbet</name>
    <dbReference type="NCBI Taxonomy" id="240729"/>
    <lineage>
        <taxon>Eukaryota</taxon>
        <taxon>Metazoa</taxon>
        <taxon>Chordata</taxon>
        <taxon>Craniata</taxon>
        <taxon>Vertebrata</taxon>
        <taxon>Euteleostomi</taxon>
        <taxon>Archelosauria</taxon>
        <taxon>Archosauria</taxon>
        <taxon>Dinosauria</taxon>
        <taxon>Saurischia</taxon>
        <taxon>Theropoda</taxon>
        <taxon>Coelurosauria</taxon>
        <taxon>Aves</taxon>
        <taxon>Neognathae</taxon>
        <taxon>Neoaves</taxon>
        <taxon>Telluraves</taxon>
        <taxon>Coraciimorphae</taxon>
        <taxon>Piciformes</taxon>
        <taxon>Lybiidae</taxon>
        <taxon>Tricholaema lacrymosa</taxon>
    </lineage>
</organism>
<dbReference type="InterPro" id="IPR039588">
    <property type="entry name" value="FBXO4"/>
</dbReference>
<dbReference type="PANTHER" id="PTHR16008:SF4">
    <property type="entry name" value="F-BOX ONLY PROTEIN 4"/>
    <property type="match status" value="1"/>
</dbReference>
<dbReference type="Gene3D" id="1.20.1280.50">
    <property type="match status" value="1"/>
</dbReference>
<dbReference type="InterPro" id="IPR001810">
    <property type="entry name" value="F-box_dom"/>
</dbReference>
<dbReference type="CDD" id="cd22085">
    <property type="entry name" value="F-box_FBXO4"/>
    <property type="match status" value="1"/>
</dbReference>
<dbReference type="OrthoDB" id="3219396at2759"/>
<dbReference type="GO" id="GO:0031146">
    <property type="term" value="P:SCF-dependent proteasomal ubiquitin-dependent protein catabolic process"/>
    <property type="evidence" value="ECO:0007669"/>
    <property type="project" value="InterPro"/>
</dbReference>
<comment type="caution">
    <text evidence="2">The sequence shown here is derived from an EMBL/GenBank/DDBJ whole genome shotgun (WGS) entry which is preliminary data.</text>
</comment>